<sequence>MGASNSLPVLIDEKDAAGRLGLSPRTLQAWRVSGGGPIYRKIGRRVAYAVEDLAVFVNAGVRTNTSEGVR</sequence>
<dbReference type="AlphaFoldDB" id="A0A4Q9VGZ2"/>
<accession>A0A4Q9VGZ2</accession>
<dbReference type="EMBL" id="SJFN01000039">
    <property type="protein sequence ID" value="TBW33808.1"/>
    <property type="molecule type" value="Genomic_DNA"/>
</dbReference>
<dbReference type="Proteomes" id="UP000292781">
    <property type="component" value="Unassembled WGS sequence"/>
</dbReference>
<feature type="domain" description="Helix-turn-helix" evidence="1">
    <location>
        <begin position="14"/>
        <end position="59"/>
    </location>
</feature>
<name>A0A4Q9VGZ2_9HYPH</name>
<dbReference type="GO" id="GO:0003677">
    <property type="term" value="F:DNA binding"/>
    <property type="evidence" value="ECO:0007669"/>
    <property type="project" value="UniProtKB-KW"/>
</dbReference>
<dbReference type="OrthoDB" id="7068969at2"/>
<evidence type="ECO:0000259" key="1">
    <source>
        <dbReference type="Pfam" id="PF12728"/>
    </source>
</evidence>
<dbReference type="SUPFAM" id="SSF46955">
    <property type="entry name" value="Putative DNA-binding domain"/>
    <property type="match status" value="1"/>
</dbReference>
<protein>
    <submittedName>
        <fullName evidence="2">DNA-binding protein</fullName>
    </submittedName>
</protein>
<evidence type="ECO:0000313" key="2">
    <source>
        <dbReference type="EMBL" id="TBW33808.1"/>
    </source>
</evidence>
<comment type="caution">
    <text evidence="2">The sequence shown here is derived from an EMBL/GenBank/DDBJ whole genome shotgun (WGS) entry which is preliminary data.</text>
</comment>
<evidence type="ECO:0000313" key="3">
    <source>
        <dbReference type="Proteomes" id="UP000292781"/>
    </source>
</evidence>
<reference evidence="2 3" key="1">
    <citation type="submission" date="2019-02" db="EMBL/GenBank/DDBJ databases">
        <title>Siculibacillus lacustris gen. nov., sp. nov., a new rosette-forming bacterium isolated from a freshwater crater lake (Lake St. Ana, Romania).</title>
        <authorList>
            <person name="Felfoldi T."/>
            <person name="Marton Z."/>
            <person name="Szabo A."/>
            <person name="Mentes A."/>
            <person name="Boka K."/>
            <person name="Marialigeti K."/>
            <person name="Mathe I."/>
            <person name="Koncz M."/>
            <person name="Schumann P."/>
            <person name="Toth E."/>
        </authorList>
    </citation>
    <scope>NUCLEOTIDE SEQUENCE [LARGE SCALE GENOMIC DNA]</scope>
    <source>
        <strain evidence="2 3">SA-279</strain>
    </source>
</reference>
<keyword evidence="3" id="KW-1185">Reference proteome</keyword>
<gene>
    <name evidence="2" type="ORF">EYW49_19610</name>
</gene>
<dbReference type="InterPro" id="IPR041657">
    <property type="entry name" value="HTH_17"/>
</dbReference>
<dbReference type="Pfam" id="PF12728">
    <property type="entry name" value="HTH_17"/>
    <property type="match status" value="1"/>
</dbReference>
<organism evidence="2 3">
    <name type="scientific">Siculibacillus lacustris</name>
    <dbReference type="NCBI Taxonomy" id="1549641"/>
    <lineage>
        <taxon>Bacteria</taxon>
        <taxon>Pseudomonadati</taxon>
        <taxon>Pseudomonadota</taxon>
        <taxon>Alphaproteobacteria</taxon>
        <taxon>Hyphomicrobiales</taxon>
        <taxon>Ancalomicrobiaceae</taxon>
        <taxon>Siculibacillus</taxon>
    </lineage>
</organism>
<proteinExistence type="predicted"/>
<dbReference type="InterPro" id="IPR009061">
    <property type="entry name" value="DNA-bd_dom_put_sf"/>
</dbReference>
<keyword evidence="2" id="KW-0238">DNA-binding</keyword>